<evidence type="ECO:0000256" key="3">
    <source>
        <dbReference type="ARBA" id="ARBA00022840"/>
    </source>
</evidence>
<evidence type="ECO:0000313" key="5">
    <source>
        <dbReference type="EMBL" id="EAH8156520.1"/>
    </source>
</evidence>
<evidence type="ECO:0000313" key="8">
    <source>
        <dbReference type="Proteomes" id="UP000382436"/>
    </source>
</evidence>
<feature type="domain" description="ABC transporter" evidence="4">
    <location>
        <begin position="2"/>
        <end position="235"/>
    </location>
</feature>
<dbReference type="Pfam" id="PF00005">
    <property type="entry name" value="ABC_tran"/>
    <property type="match status" value="1"/>
</dbReference>
<dbReference type="PROSITE" id="PS50893">
    <property type="entry name" value="ABC_TRANSPORTER_2"/>
    <property type="match status" value="1"/>
</dbReference>
<sequence>MLELKNITLFRGNLCVANQINLTLEKGKIYAILGPNGTGKSSLINAIFGELKFTGNIMFENEILNFYKHYAWKKKIGYMPQDNFVDASLSALEVVLLGLIDHLGIYLSKEQIQMAANIMQELGILHLAHQDISNLSGGQRQMVMFASVLLKNPKILLLDEPVSALDMYHQCILLDHVKTYTKRENLLTLMVLHDLSLAAQFCDEIIILSQGKIQAKGDATIITKRLIKEVYQTEAEIFYDKNGLPCVLAKAAIKN</sequence>
<organism evidence="7 8">
    <name type="scientific">Campylobacter coli</name>
    <dbReference type="NCBI Taxonomy" id="195"/>
    <lineage>
        <taxon>Bacteria</taxon>
        <taxon>Pseudomonadati</taxon>
        <taxon>Campylobacterota</taxon>
        <taxon>Epsilonproteobacteria</taxon>
        <taxon>Campylobacterales</taxon>
        <taxon>Campylobacteraceae</taxon>
        <taxon>Campylobacter</taxon>
    </lineage>
</organism>
<keyword evidence="1" id="KW-0813">Transport</keyword>
<dbReference type="InterPro" id="IPR027417">
    <property type="entry name" value="P-loop_NTPase"/>
</dbReference>
<dbReference type="PANTHER" id="PTHR42794:SF2">
    <property type="entry name" value="ABC TRANSPORTER ATP-BINDING PROTEIN"/>
    <property type="match status" value="1"/>
</dbReference>
<proteinExistence type="predicted"/>
<evidence type="ECO:0000256" key="1">
    <source>
        <dbReference type="ARBA" id="ARBA00022448"/>
    </source>
</evidence>
<keyword evidence="2" id="KW-0547">Nucleotide-binding</keyword>
<evidence type="ECO:0000259" key="4">
    <source>
        <dbReference type="PROSITE" id="PS50893"/>
    </source>
</evidence>
<reference evidence="7 8" key="1">
    <citation type="submission" date="2018-05" db="EMBL/GenBank/DDBJ databases">
        <authorList>
            <consortium name="PulseNet: The National Subtyping Network for Foodborne Disease Surveillance"/>
            <person name="Tarr C.L."/>
            <person name="Trees E."/>
            <person name="Katz L.S."/>
            <person name="Carleton-Romer H.A."/>
            <person name="Stroika S."/>
            <person name="Kucerova Z."/>
            <person name="Roache K.F."/>
            <person name="Sabol A.L."/>
            <person name="Besser J."/>
            <person name="Gerner-Smidt P."/>
        </authorList>
    </citation>
    <scope>NUCLEOTIDE SEQUENCE [LARGE SCALE GENOMIC DNA]</scope>
    <source>
        <strain evidence="7 8">PNUSAC001435</strain>
        <strain evidence="5 9">PNUSAC007828</strain>
    </source>
</reference>
<dbReference type="Gene3D" id="3.40.50.300">
    <property type="entry name" value="P-loop containing nucleotide triphosphate hydrolases"/>
    <property type="match status" value="1"/>
</dbReference>
<dbReference type="Proteomes" id="UP000576616">
    <property type="component" value="Unassembled WGS sequence"/>
</dbReference>
<dbReference type="SMART" id="SM00382">
    <property type="entry name" value="AAA"/>
    <property type="match status" value="1"/>
</dbReference>
<dbReference type="Proteomes" id="UP000382436">
    <property type="component" value="Unassembled WGS sequence"/>
</dbReference>
<dbReference type="PROSITE" id="PS00211">
    <property type="entry name" value="ABC_TRANSPORTER_1"/>
    <property type="match status" value="1"/>
</dbReference>
<dbReference type="PANTHER" id="PTHR42794">
    <property type="entry name" value="HEMIN IMPORT ATP-BINDING PROTEIN HMUV"/>
    <property type="match status" value="1"/>
</dbReference>
<gene>
    <name evidence="7" type="ORF">BZ274_05740</name>
    <name evidence="5" type="ORF">ES716_00965</name>
    <name evidence="6" type="ORF">ES716_08865</name>
</gene>
<dbReference type="AlphaFoldDB" id="A0A644SCG5"/>
<dbReference type="CDD" id="cd03214">
    <property type="entry name" value="ABC_Iron-Siderophores_B12_Hemin"/>
    <property type="match status" value="1"/>
</dbReference>
<dbReference type="SUPFAM" id="SSF52540">
    <property type="entry name" value="P-loop containing nucleoside triphosphate hydrolases"/>
    <property type="match status" value="1"/>
</dbReference>
<dbReference type="EMBL" id="AACBVJ010000010">
    <property type="protein sequence ID" value="EAJ9197679.1"/>
    <property type="molecule type" value="Genomic_DNA"/>
</dbReference>
<dbReference type="EMBL" id="AABKAB010000002">
    <property type="protein sequence ID" value="EAH8156520.1"/>
    <property type="molecule type" value="Genomic_DNA"/>
</dbReference>
<name>A0A644SCG5_CAMCO</name>
<dbReference type="GO" id="GO:0016887">
    <property type="term" value="F:ATP hydrolysis activity"/>
    <property type="evidence" value="ECO:0007669"/>
    <property type="project" value="InterPro"/>
</dbReference>
<keyword evidence="3 7" id="KW-0067">ATP-binding</keyword>
<accession>A0A644SCG5</accession>
<evidence type="ECO:0000256" key="2">
    <source>
        <dbReference type="ARBA" id="ARBA00022741"/>
    </source>
</evidence>
<dbReference type="InterPro" id="IPR003593">
    <property type="entry name" value="AAA+_ATPase"/>
</dbReference>
<comment type="caution">
    <text evidence="7">The sequence shown here is derived from an EMBL/GenBank/DDBJ whole genome shotgun (WGS) entry which is preliminary data.</text>
</comment>
<dbReference type="InterPro" id="IPR017871">
    <property type="entry name" value="ABC_transporter-like_CS"/>
</dbReference>
<dbReference type="FunFam" id="3.40.50.300:FF:000134">
    <property type="entry name" value="Iron-enterobactin ABC transporter ATP-binding protein"/>
    <property type="match status" value="1"/>
</dbReference>
<dbReference type="InterPro" id="IPR003439">
    <property type="entry name" value="ABC_transporter-like_ATP-bd"/>
</dbReference>
<evidence type="ECO:0000313" key="9">
    <source>
        <dbReference type="Proteomes" id="UP000576616"/>
    </source>
</evidence>
<dbReference type="EMBL" id="AABKAB010000044">
    <property type="protein sequence ID" value="EAH8158007.1"/>
    <property type="molecule type" value="Genomic_DNA"/>
</dbReference>
<evidence type="ECO:0000313" key="6">
    <source>
        <dbReference type="EMBL" id="EAH8158007.1"/>
    </source>
</evidence>
<dbReference type="GO" id="GO:0005524">
    <property type="term" value="F:ATP binding"/>
    <property type="evidence" value="ECO:0007669"/>
    <property type="project" value="UniProtKB-KW"/>
</dbReference>
<protein>
    <submittedName>
        <fullName evidence="7">ABC transporter ATP-binding protein</fullName>
    </submittedName>
</protein>
<evidence type="ECO:0000313" key="7">
    <source>
        <dbReference type="EMBL" id="EAJ9197679.1"/>
    </source>
</evidence>